<proteinExistence type="predicted"/>
<evidence type="ECO:0000313" key="1">
    <source>
        <dbReference type="EMBL" id="OZS72202.1"/>
    </source>
</evidence>
<dbReference type="Proteomes" id="UP000216001">
    <property type="component" value="Unassembled WGS sequence"/>
</dbReference>
<reference evidence="1 2" key="1">
    <citation type="submission" date="2017-07" db="EMBL/GenBank/DDBJ databases">
        <title>blaIMP-27 on transferable plasmids in Proteus mirabilis and Providencia rettgeri.</title>
        <authorList>
            <person name="Potter R."/>
        </authorList>
    </citation>
    <scope>NUCLEOTIDE SEQUENCE [LARGE SCALE GENOMIC DNA]</scope>
    <source>
        <strain evidence="1 2">PR1</strain>
    </source>
</reference>
<name>A0A264VLN0_PRORE</name>
<gene>
    <name evidence="1" type="ORF">CHI95_23155</name>
</gene>
<sequence>MNQLKIDKQKQQYVFTQGSGVFPIGIALLAKRAKAVAQWMGVAEPKSKAGSFEHYTECMAMMEKGHQHAKRTGLQCNGNLSPQLVGYEGARVSVVDNAGYTRSFWVARTLGWMPSHLEVDRLPAIFGRDSNEDDVLADETYQSVEVIG</sequence>
<comment type="caution">
    <text evidence="1">The sequence shown here is derived from an EMBL/GenBank/DDBJ whole genome shotgun (WGS) entry which is preliminary data.</text>
</comment>
<evidence type="ECO:0000313" key="2">
    <source>
        <dbReference type="Proteomes" id="UP000216001"/>
    </source>
</evidence>
<protein>
    <submittedName>
        <fullName evidence="1">Uncharacterized protein</fullName>
    </submittedName>
</protein>
<dbReference type="RefSeq" id="WP_094963110.1">
    <property type="nucleotide sequence ID" value="NZ_NOWC01000043.1"/>
</dbReference>
<accession>A0A264VLN0</accession>
<dbReference type="AlphaFoldDB" id="A0A264VLN0"/>
<dbReference type="EMBL" id="NOWC01000043">
    <property type="protein sequence ID" value="OZS72202.1"/>
    <property type="molecule type" value="Genomic_DNA"/>
</dbReference>
<organism evidence="1 2">
    <name type="scientific">Providencia rettgeri</name>
    <dbReference type="NCBI Taxonomy" id="587"/>
    <lineage>
        <taxon>Bacteria</taxon>
        <taxon>Pseudomonadati</taxon>
        <taxon>Pseudomonadota</taxon>
        <taxon>Gammaproteobacteria</taxon>
        <taxon>Enterobacterales</taxon>
        <taxon>Morganellaceae</taxon>
        <taxon>Providencia</taxon>
    </lineage>
</organism>